<gene>
    <name evidence="2" type="ORF">GCM10017557_58230</name>
</gene>
<protein>
    <submittedName>
        <fullName evidence="2">Oxidoreductase</fullName>
    </submittedName>
</protein>
<dbReference type="Proteomes" id="UP000516444">
    <property type="component" value="Chromosome"/>
</dbReference>
<feature type="domain" description="NAD(P)-binding" evidence="1">
    <location>
        <begin position="8"/>
        <end position="185"/>
    </location>
</feature>
<dbReference type="Gene3D" id="3.90.25.10">
    <property type="entry name" value="UDP-galactose 4-epimerase, domain 1"/>
    <property type="match status" value="1"/>
</dbReference>
<evidence type="ECO:0000313" key="3">
    <source>
        <dbReference type="Proteomes" id="UP000516444"/>
    </source>
</evidence>
<name>A0A7G1PAI7_9ACTN</name>
<dbReference type="PANTHER" id="PTHR43162:SF1">
    <property type="entry name" value="PRESTALK A DIFFERENTIATION PROTEIN A"/>
    <property type="match status" value="1"/>
</dbReference>
<dbReference type="Gene3D" id="3.40.50.720">
    <property type="entry name" value="NAD(P)-binding Rossmann-like Domain"/>
    <property type="match status" value="1"/>
</dbReference>
<dbReference type="AlphaFoldDB" id="A0A7G1PAI7"/>
<dbReference type="Pfam" id="PF13460">
    <property type="entry name" value="NAD_binding_10"/>
    <property type="match status" value="1"/>
</dbReference>
<evidence type="ECO:0000259" key="1">
    <source>
        <dbReference type="Pfam" id="PF13460"/>
    </source>
</evidence>
<dbReference type="PANTHER" id="PTHR43162">
    <property type="match status" value="1"/>
</dbReference>
<proteinExistence type="predicted"/>
<sequence length="316" mass="33192">MTGVLVTGGTGKTGSALVDLLRGGGGVRGNGVRVRVRVASRNPSAGDPDSVRFDWEDPATHPAALRGMDRVFLVPPVNVVDPMPLVGPFLAEAQRIGVRRLVLLGSAIVLPNAPGPLELAERVRARPGWVVLRASGFMQNFLSPHPLGERIRQHGEIRTAAGAGRLGWIDARDIAATASALLTHPDVDTGVDTGVGTSLDTGLDTGLDAGDRRDHLLTGPKALSYEDAAAIITARTGRPVRVRHIGSDELAASYRAAGLPAEFAAALAAVEDGIRAGREDLVSTAVLDLTGRPPRPFAEFVQDHATEWTNTGLPDH</sequence>
<organism evidence="2 3">
    <name type="scientific">Streptomyces aurantiacus</name>
    <dbReference type="NCBI Taxonomy" id="47760"/>
    <lineage>
        <taxon>Bacteria</taxon>
        <taxon>Bacillati</taxon>
        <taxon>Actinomycetota</taxon>
        <taxon>Actinomycetes</taxon>
        <taxon>Kitasatosporales</taxon>
        <taxon>Streptomycetaceae</taxon>
        <taxon>Streptomyces</taxon>
        <taxon>Streptomyces aurantiacus group</taxon>
    </lineage>
</organism>
<dbReference type="EMBL" id="AP023440">
    <property type="protein sequence ID" value="BCL30964.1"/>
    <property type="molecule type" value="Genomic_DNA"/>
</dbReference>
<dbReference type="InterPro" id="IPR051604">
    <property type="entry name" value="Ergot_Alk_Oxidoreductase"/>
</dbReference>
<evidence type="ECO:0000313" key="2">
    <source>
        <dbReference type="EMBL" id="BCL30964.1"/>
    </source>
</evidence>
<dbReference type="SUPFAM" id="SSF51735">
    <property type="entry name" value="NAD(P)-binding Rossmann-fold domains"/>
    <property type="match status" value="1"/>
</dbReference>
<keyword evidence="3" id="KW-1185">Reference proteome</keyword>
<reference evidence="2 3" key="1">
    <citation type="journal article" date="2014" name="Int. J. Syst. Evol. Microbiol.">
        <title>Complete genome sequence of Corynebacterium casei LMG S-19264T (=DSM 44701T), isolated from a smear-ripened cheese.</title>
        <authorList>
            <consortium name="US DOE Joint Genome Institute (JGI-PGF)"/>
            <person name="Walter F."/>
            <person name="Albersmeier A."/>
            <person name="Kalinowski J."/>
            <person name="Ruckert C."/>
        </authorList>
    </citation>
    <scope>NUCLEOTIDE SEQUENCE [LARGE SCALE GENOMIC DNA]</scope>
    <source>
        <strain evidence="2 3">JCM 4677</strain>
    </source>
</reference>
<dbReference type="InterPro" id="IPR036291">
    <property type="entry name" value="NAD(P)-bd_dom_sf"/>
</dbReference>
<dbReference type="RefSeq" id="WP_190852810.1">
    <property type="nucleotide sequence ID" value="NZ_AP023440.1"/>
</dbReference>
<dbReference type="KEGG" id="sgm:GCM10017557_58230"/>
<dbReference type="InterPro" id="IPR016040">
    <property type="entry name" value="NAD(P)-bd_dom"/>
</dbReference>
<accession>A0A7G1PAI7</accession>